<reference evidence="1 2" key="1">
    <citation type="submission" date="2014-01" db="EMBL/GenBank/DDBJ databases">
        <title>Plasmidome dynamics in the species complex Clostridium novyi sensu lato converts strains of independent lineages into distinctly different pathogens.</title>
        <authorList>
            <person name="Skarin H."/>
            <person name="Segerman B."/>
        </authorList>
    </citation>
    <scope>NUCLEOTIDE SEQUENCE [LARGE SCALE GENOMIC DNA]</scope>
    <source>
        <strain evidence="1 2">DC5</strain>
    </source>
</reference>
<sequence>MVWIFVEEDSTGEVLEGEVFLSDEVTVNKLDILCVTFPLKNPKRKTKETKTISILSFLNLYFFYQSFVCS</sequence>
<accession>A0A0A0IH75</accession>
<evidence type="ECO:0000313" key="1">
    <source>
        <dbReference type="EMBL" id="KGM99943.1"/>
    </source>
</evidence>
<dbReference type="Proteomes" id="UP000030014">
    <property type="component" value="Unassembled WGS sequence"/>
</dbReference>
<dbReference type="AlphaFoldDB" id="A0A0A0IH75"/>
<evidence type="ECO:0000313" key="2">
    <source>
        <dbReference type="Proteomes" id="UP000030014"/>
    </source>
</evidence>
<name>A0A0A0IH75_CLOBO</name>
<protein>
    <submittedName>
        <fullName evidence="1">Uncharacterized protein</fullName>
    </submittedName>
</protein>
<gene>
    <name evidence="1" type="ORF">Z955_05035</name>
</gene>
<proteinExistence type="predicted"/>
<comment type="caution">
    <text evidence="1">The sequence shown here is derived from an EMBL/GenBank/DDBJ whole genome shotgun (WGS) entry which is preliminary data.</text>
</comment>
<dbReference type="EMBL" id="JDRY01000026">
    <property type="protein sequence ID" value="KGM99943.1"/>
    <property type="molecule type" value="Genomic_DNA"/>
</dbReference>
<dbReference type="RefSeq" id="WP_231247427.1">
    <property type="nucleotide sequence ID" value="NZ_JDRY01000026.1"/>
</dbReference>
<organism evidence="1 2">
    <name type="scientific">Clostridium botulinum C/D str. DC5</name>
    <dbReference type="NCBI Taxonomy" id="1443128"/>
    <lineage>
        <taxon>Bacteria</taxon>
        <taxon>Bacillati</taxon>
        <taxon>Bacillota</taxon>
        <taxon>Clostridia</taxon>
        <taxon>Eubacteriales</taxon>
        <taxon>Clostridiaceae</taxon>
        <taxon>Clostridium</taxon>
    </lineage>
</organism>